<accession>A0A366HPI4</accession>
<dbReference type="PANTHER" id="PTHR34186:SF2">
    <property type="entry name" value="CYANATE HYDRATASE"/>
    <property type="match status" value="1"/>
</dbReference>
<dbReference type="InterPro" id="IPR010982">
    <property type="entry name" value="Lambda_DNA-bd_dom_sf"/>
</dbReference>
<dbReference type="EMBL" id="QNRR01000004">
    <property type="protein sequence ID" value="RBP44431.1"/>
    <property type="molecule type" value="Genomic_DNA"/>
</dbReference>
<dbReference type="NCBIfam" id="NF002773">
    <property type="entry name" value="PRK02866.1"/>
    <property type="match status" value="1"/>
</dbReference>
<proteinExistence type="inferred from homology"/>
<comment type="function">
    <text evidence="1 3">Catalyzes the reaction of cyanate with bicarbonate to produce ammonia and carbon dioxide.</text>
</comment>
<dbReference type="Proteomes" id="UP000253426">
    <property type="component" value="Unassembled WGS sequence"/>
</dbReference>
<feature type="region of interest" description="Disordered" evidence="4">
    <location>
        <begin position="1"/>
        <end position="20"/>
    </location>
</feature>
<dbReference type="AlphaFoldDB" id="A0A366HPI4"/>
<organism evidence="6 7">
    <name type="scientific">Roseimicrobium gellanilyticum</name>
    <dbReference type="NCBI Taxonomy" id="748857"/>
    <lineage>
        <taxon>Bacteria</taxon>
        <taxon>Pseudomonadati</taxon>
        <taxon>Verrucomicrobiota</taxon>
        <taxon>Verrucomicrobiia</taxon>
        <taxon>Verrucomicrobiales</taxon>
        <taxon>Verrucomicrobiaceae</taxon>
        <taxon>Roseimicrobium</taxon>
    </lineage>
</organism>
<dbReference type="InterPro" id="IPR048564">
    <property type="entry name" value="CYNS_N"/>
</dbReference>
<evidence type="ECO:0000256" key="2">
    <source>
        <dbReference type="ARBA" id="ARBA00023239"/>
    </source>
</evidence>
<dbReference type="PRINTS" id="PR01693">
    <property type="entry name" value="CYANASE"/>
</dbReference>
<evidence type="ECO:0000256" key="3">
    <source>
        <dbReference type="HAMAP-Rule" id="MF_00535"/>
    </source>
</evidence>
<dbReference type="EC" id="4.2.1.104" evidence="3"/>
<keyword evidence="2 3" id="KW-0456">Lyase</keyword>
<dbReference type="PIRSF" id="PIRSF001263">
    <property type="entry name" value="Cyanate_hydratas"/>
    <property type="match status" value="1"/>
</dbReference>
<dbReference type="Gene3D" id="3.30.1160.10">
    <property type="entry name" value="Cyanate lyase, C-terminal domain"/>
    <property type="match status" value="1"/>
</dbReference>
<dbReference type="SUPFAM" id="SSF47413">
    <property type="entry name" value="lambda repressor-like DNA-binding domains"/>
    <property type="match status" value="1"/>
</dbReference>
<evidence type="ECO:0000313" key="7">
    <source>
        <dbReference type="Proteomes" id="UP000253426"/>
    </source>
</evidence>
<dbReference type="InterPro" id="IPR008076">
    <property type="entry name" value="Cyanase"/>
</dbReference>
<evidence type="ECO:0000313" key="6">
    <source>
        <dbReference type="EMBL" id="RBP44431.1"/>
    </source>
</evidence>
<evidence type="ECO:0000256" key="4">
    <source>
        <dbReference type="SAM" id="MobiDB-lite"/>
    </source>
</evidence>
<feature type="active site" evidence="3">
    <location>
        <position position="142"/>
    </location>
</feature>
<dbReference type="InterPro" id="IPR003712">
    <property type="entry name" value="Cyanate_lyase_C"/>
</dbReference>
<feature type="active site" evidence="3">
    <location>
        <position position="116"/>
    </location>
</feature>
<sequence length="175" mass="18959">MPISIPPLSHAQKPSRYSSPGHHNKYYCMTKTTMTAAILAAKTEKKVTWTDIAQAAGLSEVFTTSACLGDNALDADEAGRVADYLGLGEEVAAALTVYADKGANAPTVSKEPLQYRFQELIYVYGPTLKAIIEEKFGPGIMSAIDFTMSVERIADPKGDRVGITMSGKFLGYKKW</sequence>
<reference evidence="6 7" key="1">
    <citation type="submission" date="2018-06" db="EMBL/GenBank/DDBJ databases">
        <title>Genomic Encyclopedia of Type Strains, Phase IV (KMG-IV): sequencing the most valuable type-strain genomes for metagenomic binning, comparative biology and taxonomic classification.</title>
        <authorList>
            <person name="Goeker M."/>
        </authorList>
    </citation>
    <scope>NUCLEOTIDE SEQUENCE [LARGE SCALE GENOMIC DNA]</scope>
    <source>
        <strain evidence="6 7">DSM 25532</strain>
    </source>
</reference>
<dbReference type="GO" id="GO:0003677">
    <property type="term" value="F:DNA binding"/>
    <property type="evidence" value="ECO:0007669"/>
    <property type="project" value="InterPro"/>
</dbReference>
<dbReference type="CDD" id="cd00559">
    <property type="entry name" value="Cyanase_C"/>
    <property type="match status" value="1"/>
</dbReference>
<protein>
    <recommendedName>
        <fullName evidence="3">Cyanate hydratase</fullName>
        <shortName evidence="3">Cyanase</shortName>
        <ecNumber evidence="3">4.2.1.104</ecNumber>
    </recommendedName>
    <alternativeName>
        <fullName evidence="3">Cyanate hydrolase</fullName>
    </alternativeName>
    <alternativeName>
        <fullName evidence="3">Cyanate lyase</fullName>
    </alternativeName>
</protein>
<dbReference type="SMART" id="SM01116">
    <property type="entry name" value="Cyanate_lyase"/>
    <property type="match status" value="1"/>
</dbReference>
<dbReference type="Gene3D" id="1.10.260.40">
    <property type="entry name" value="lambda repressor-like DNA-binding domains"/>
    <property type="match status" value="1"/>
</dbReference>
<feature type="domain" description="Cyanate lyase C-terminal" evidence="5">
    <location>
        <begin position="103"/>
        <end position="175"/>
    </location>
</feature>
<comment type="caution">
    <text evidence="6">The sequence shown here is derived from an EMBL/GenBank/DDBJ whole genome shotgun (WGS) entry which is preliminary data.</text>
</comment>
<evidence type="ECO:0000256" key="1">
    <source>
        <dbReference type="ARBA" id="ARBA00003561"/>
    </source>
</evidence>
<name>A0A366HPI4_9BACT</name>
<dbReference type="HAMAP" id="MF_00535">
    <property type="entry name" value="Cyanate_hydrat"/>
    <property type="match status" value="1"/>
</dbReference>
<gene>
    <name evidence="3" type="primary">cynS</name>
    <name evidence="6" type="ORF">DES53_104251</name>
</gene>
<evidence type="ECO:0000259" key="5">
    <source>
        <dbReference type="SMART" id="SM01116"/>
    </source>
</evidence>
<dbReference type="PANTHER" id="PTHR34186">
    <property type="entry name" value="CYANATE HYDRATASE"/>
    <property type="match status" value="1"/>
</dbReference>
<dbReference type="Pfam" id="PF21291">
    <property type="entry name" value="CYNS_N"/>
    <property type="match status" value="1"/>
</dbReference>
<feature type="active site" evidence="3">
    <location>
        <position position="119"/>
    </location>
</feature>
<dbReference type="SUPFAM" id="SSF55234">
    <property type="entry name" value="Cyanase C-terminal domain"/>
    <property type="match status" value="1"/>
</dbReference>
<comment type="catalytic activity">
    <reaction evidence="3">
        <text>cyanate + hydrogencarbonate + 3 H(+) = NH4(+) + 2 CO2</text>
        <dbReference type="Rhea" id="RHEA:11120"/>
        <dbReference type="ChEBI" id="CHEBI:15378"/>
        <dbReference type="ChEBI" id="CHEBI:16526"/>
        <dbReference type="ChEBI" id="CHEBI:17544"/>
        <dbReference type="ChEBI" id="CHEBI:28938"/>
        <dbReference type="ChEBI" id="CHEBI:29195"/>
        <dbReference type="EC" id="4.2.1.104"/>
    </reaction>
</comment>
<keyword evidence="7" id="KW-1185">Reference proteome</keyword>
<dbReference type="Pfam" id="PF02560">
    <property type="entry name" value="Cyanate_lyase"/>
    <property type="match status" value="1"/>
</dbReference>
<dbReference type="InterPro" id="IPR036581">
    <property type="entry name" value="Cyanate_lyase_C_sf"/>
</dbReference>
<dbReference type="GO" id="GO:0008824">
    <property type="term" value="F:cyanate hydratase activity"/>
    <property type="evidence" value="ECO:0007669"/>
    <property type="project" value="UniProtKB-UniRule"/>
</dbReference>
<comment type="similarity">
    <text evidence="3">Belongs to the cyanase family.</text>
</comment>
<dbReference type="NCBIfam" id="TIGR00673">
    <property type="entry name" value="cynS"/>
    <property type="match status" value="1"/>
</dbReference>